<feature type="chain" id="PRO_5035208442" evidence="2">
    <location>
        <begin position="19"/>
        <end position="314"/>
    </location>
</feature>
<reference evidence="3" key="1">
    <citation type="submission" date="2021-06" db="EMBL/GenBank/DDBJ databases">
        <authorList>
            <person name="Hodson N. C."/>
            <person name="Mongue J. A."/>
            <person name="Jaron S. K."/>
        </authorList>
    </citation>
    <scope>NUCLEOTIDE SEQUENCE</scope>
</reference>
<gene>
    <name evidence="3" type="ORF">AFUS01_LOCUS18586</name>
</gene>
<organism evidence="3 4">
    <name type="scientific">Allacma fusca</name>
    <dbReference type="NCBI Taxonomy" id="39272"/>
    <lineage>
        <taxon>Eukaryota</taxon>
        <taxon>Metazoa</taxon>
        <taxon>Ecdysozoa</taxon>
        <taxon>Arthropoda</taxon>
        <taxon>Hexapoda</taxon>
        <taxon>Collembola</taxon>
        <taxon>Symphypleona</taxon>
        <taxon>Sminthuridae</taxon>
        <taxon>Allacma</taxon>
    </lineage>
</organism>
<dbReference type="AlphaFoldDB" id="A0A8J2K7R6"/>
<comment type="caution">
    <text evidence="3">The sequence shown here is derived from an EMBL/GenBank/DDBJ whole genome shotgun (WGS) entry which is preliminary data.</text>
</comment>
<dbReference type="EMBL" id="CAJVCH010186025">
    <property type="protein sequence ID" value="CAG7729901.1"/>
    <property type="molecule type" value="Genomic_DNA"/>
</dbReference>
<evidence type="ECO:0000256" key="1">
    <source>
        <dbReference type="SAM" id="MobiDB-lite"/>
    </source>
</evidence>
<feature type="compositionally biased region" description="Polar residues" evidence="1">
    <location>
        <begin position="169"/>
        <end position="185"/>
    </location>
</feature>
<feature type="signal peptide" evidence="2">
    <location>
        <begin position="1"/>
        <end position="18"/>
    </location>
</feature>
<feature type="compositionally biased region" description="Basic and acidic residues" evidence="1">
    <location>
        <begin position="67"/>
        <end position="78"/>
    </location>
</feature>
<evidence type="ECO:0000313" key="3">
    <source>
        <dbReference type="EMBL" id="CAG7729901.1"/>
    </source>
</evidence>
<proteinExistence type="predicted"/>
<feature type="region of interest" description="Disordered" evidence="1">
    <location>
        <begin position="65"/>
        <end position="200"/>
    </location>
</feature>
<protein>
    <submittedName>
        <fullName evidence="3">Uncharacterized protein</fullName>
    </submittedName>
</protein>
<dbReference type="Proteomes" id="UP000708208">
    <property type="component" value="Unassembled WGS sequence"/>
</dbReference>
<keyword evidence="4" id="KW-1185">Reference proteome</keyword>
<keyword evidence="2" id="KW-0732">Signal</keyword>
<feature type="non-terminal residue" evidence="3">
    <location>
        <position position="314"/>
    </location>
</feature>
<feature type="compositionally biased region" description="Polar residues" evidence="1">
    <location>
        <begin position="245"/>
        <end position="258"/>
    </location>
</feature>
<feature type="compositionally biased region" description="Low complexity" evidence="1">
    <location>
        <begin position="137"/>
        <end position="166"/>
    </location>
</feature>
<name>A0A8J2K7R6_9HEXA</name>
<feature type="non-terminal residue" evidence="3">
    <location>
        <position position="1"/>
    </location>
</feature>
<feature type="region of interest" description="Disordered" evidence="1">
    <location>
        <begin position="212"/>
        <end position="262"/>
    </location>
</feature>
<evidence type="ECO:0000256" key="2">
    <source>
        <dbReference type="SAM" id="SignalP"/>
    </source>
</evidence>
<accession>A0A8J2K7R6</accession>
<evidence type="ECO:0000313" key="4">
    <source>
        <dbReference type="Proteomes" id="UP000708208"/>
    </source>
</evidence>
<sequence>MRSVVVLITCMLLSSSFGDWMRAKRQLFRGDIPNPRHRPLDGAFHQTHKVSRDRYGRHFNIRQNNHIGEDLGRPVRLEGDDDDAMRGFPPSPFDHGGGSSSSGGAQVNVPGSGDSRPQGESHSAPLKIPYSGPRIVPYSSDSNSSPYNNGDGSSSSYSDSPNGPYNEAPSDSSYNGPYSDDSQSAPEDPPHQVVPEHIPIVTHVPQTISLNIPLHLNPNGPTKIHFPPPPGGSQEIQSVPFHDVTPSNGGEESMSPETQDGIRYPRVTPLEYHGQSSSRNDLEDSNIEKHLTSLWKSNYEKNTPSFDGEFPRPF</sequence>